<proteinExistence type="predicted"/>
<feature type="non-terminal residue" evidence="6">
    <location>
        <position position="1"/>
    </location>
</feature>
<name>A0A0F9EG45_9ZZZZ</name>
<dbReference type="InterPro" id="IPR002941">
    <property type="entry name" value="DNA_methylase_N4/N6"/>
</dbReference>
<organism evidence="6">
    <name type="scientific">marine sediment metagenome</name>
    <dbReference type="NCBI Taxonomy" id="412755"/>
    <lineage>
        <taxon>unclassified sequences</taxon>
        <taxon>metagenomes</taxon>
        <taxon>ecological metagenomes</taxon>
    </lineage>
</organism>
<protein>
    <recommendedName>
        <fullName evidence="5">DNA methylase N-4/N-6 domain-containing protein</fullName>
    </recommendedName>
</protein>
<dbReference type="AlphaFoldDB" id="A0A0F9EG45"/>
<sequence>HPAKMDAQLLIWIVERYTKEGEVILDPMAGSGTMMLACTLGRNVVLVELEEKFCKMMADNWQEVKMRPQLGSQMGACQIIQGDARQLEGLVDKVITSPPYSDMSMGGGLNTKPPREGSNDQAGRSPKTPSQEGAGGYVDKIVTSPPYEGTTGEGKEIGSEGHAVGAFHYGNDSRQIGNLKSDSYLEAMLQVYQQCRKVLKPQGLMILVTKNFLRDRQEIRLDTDTIALCEQAGFQFVERHSRRLPSQSFWRVIYAKKYPDAPVINKEDILVFKKL</sequence>
<feature type="region of interest" description="Disordered" evidence="4">
    <location>
        <begin position="98"/>
        <end position="154"/>
    </location>
</feature>
<keyword evidence="1" id="KW-0489">Methyltransferase</keyword>
<dbReference type="PRINTS" id="PR00506">
    <property type="entry name" value="D21N6MTFRASE"/>
</dbReference>
<feature type="compositionally biased region" description="Polar residues" evidence="4">
    <location>
        <begin position="119"/>
        <end position="131"/>
    </location>
</feature>
<comment type="caution">
    <text evidence="6">The sequence shown here is derived from an EMBL/GenBank/DDBJ whole genome shotgun (WGS) entry which is preliminary data.</text>
</comment>
<evidence type="ECO:0000313" key="6">
    <source>
        <dbReference type="EMBL" id="KKL73073.1"/>
    </source>
</evidence>
<reference evidence="6" key="1">
    <citation type="journal article" date="2015" name="Nature">
        <title>Complex archaea that bridge the gap between prokaryotes and eukaryotes.</title>
        <authorList>
            <person name="Spang A."/>
            <person name="Saw J.H."/>
            <person name="Jorgensen S.L."/>
            <person name="Zaremba-Niedzwiedzka K."/>
            <person name="Martijn J."/>
            <person name="Lind A.E."/>
            <person name="van Eijk R."/>
            <person name="Schleper C."/>
            <person name="Guy L."/>
            <person name="Ettema T.J."/>
        </authorList>
    </citation>
    <scope>NUCLEOTIDE SEQUENCE</scope>
</reference>
<dbReference type="GO" id="GO:0003677">
    <property type="term" value="F:DNA binding"/>
    <property type="evidence" value="ECO:0007669"/>
    <property type="project" value="InterPro"/>
</dbReference>
<evidence type="ECO:0000256" key="3">
    <source>
        <dbReference type="ARBA" id="ARBA00022691"/>
    </source>
</evidence>
<dbReference type="GO" id="GO:0032259">
    <property type="term" value="P:methylation"/>
    <property type="evidence" value="ECO:0007669"/>
    <property type="project" value="UniProtKB-KW"/>
</dbReference>
<accession>A0A0F9EG45</accession>
<gene>
    <name evidence="6" type="ORF">LCGC14_2078520</name>
</gene>
<dbReference type="EMBL" id="LAZR01025077">
    <property type="protein sequence ID" value="KKL73073.1"/>
    <property type="molecule type" value="Genomic_DNA"/>
</dbReference>
<feature type="domain" description="DNA methylase N-4/N-6" evidence="5">
    <location>
        <begin position="1"/>
        <end position="57"/>
    </location>
</feature>
<dbReference type="InterPro" id="IPR029063">
    <property type="entry name" value="SAM-dependent_MTases_sf"/>
</dbReference>
<evidence type="ECO:0000256" key="1">
    <source>
        <dbReference type="ARBA" id="ARBA00022603"/>
    </source>
</evidence>
<dbReference type="InterPro" id="IPR002295">
    <property type="entry name" value="N4/N6-MTase_EcoPI_Mod-like"/>
</dbReference>
<evidence type="ECO:0000256" key="2">
    <source>
        <dbReference type="ARBA" id="ARBA00022679"/>
    </source>
</evidence>
<dbReference type="SUPFAM" id="SSF53335">
    <property type="entry name" value="S-adenosyl-L-methionine-dependent methyltransferases"/>
    <property type="match status" value="1"/>
</dbReference>
<keyword evidence="2" id="KW-0808">Transferase</keyword>
<evidence type="ECO:0000259" key="5">
    <source>
        <dbReference type="Pfam" id="PF01555"/>
    </source>
</evidence>
<evidence type="ECO:0000256" key="4">
    <source>
        <dbReference type="SAM" id="MobiDB-lite"/>
    </source>
</evidence>
<keyword evidence="3" id="KW-0949">S-adenosyl-L-methionine</keyword>
<dbReference type="Pfam" id="PF01555">
    <property type="entry name" value="N6_N4_Mtase"/>
    <property type="match status" value="1"/>
</dbReference>
<dbReference type="GO" id="GO:0008170">
    <property type="term" value="F:N-methyltransferase activity"/>
    <property type="evidence" value="ECO:0007669"/>
    <property type="project" value="InterPro"/>
</dbReference>
<dbReference type="Gene3D" id="3.40.50.150">
    <property type="entry name" value="Vaccinia Virus protein VP39"/>
    <property type="match status" value="2"/>
</dbReference>